<dbReference type="GeneID" id="72009108"/>
<evidence type="ECO:0000256" key="1">
    <source>
        <dbReference type="SAM" id="MobiDB-lite"/>
    </source>
</evidence>
<organism evidence="2 3">
    <name type="scientific">Rhodofomes roseus</name>
    <dbReference type="NCBI Taxonomy" id="34475"/>
    <lineage>
        <taxon>Eukaryota</taxon>
        <taxon>Fungi</taxon>
        <taxon>Dikarya</taxon>
        <taxon>Basidiomycota</taxon>
        <taxon>Agaricomycotina</taxon>
        <taxon>Agaricomycetes</taxon>
        <taxon>Polyporales</taxon>
        <taxon>Rhodofomes</taxon>
    </lineage>
</organism>
<keyword evidence="3" id="KW-1185">Reference proteome</keyword>
<evidence type="ECO:0008006" key="4">
    <source>
        <dbReference type="Google" id="ProtNLM"/>
    </source>
</evidence>
<evidence type="ECO:0000313" key="2">
    <source>
        <dbReference type="EMBL" id="KAH9833373.1"/>
    </source>
</evidence>
<dbReference type="EMBL" id="JADCUA010000018">
    <property type="protein sequence ID" value="KAH9833373.1"/>
    <property type="molecule type" value="Genomic_DNA"/>
</dbReference>
<accession>A0ABQ8K8F7</accession>
<name>A0ABQ8K8F7_9APHY</name>
<dbReference type="RefSeq" id="XP_047776113.1">
    <property type="nucleotide sequence ID" value="XM_047928376.1"/>
</dbReference>
<comment type="caution">
    <text evidence="2">The sequence shown here is derived from an EMBL/GenBank/DDBJ whole genome shotgun (WGS) entry which is preliminary data.</text>
</comment>
<feature type="compositionally biased region" description="Low complexity" evidence="1">
    <location>
        <begin position="344"/>
        <end position="364"/>
    </location>
</feature>
<gene>
    <name evidence="2" type="ORF">C8Q71DRAFT_874963</name>
</gene>
<evidence type="ECO:0000313" key="3">
    <source>
        <dbReference type="Proteomes" id="UP000814176"/>
    </source>
</evidence>
<sequence length="383" mass="43706">CRFFRHLCLLSPRSSILATPHHALVHARGPIASLHATPTMVGTWTEKHTQKYFRAAVKKRVDFIGTRKHLEFTDQVPPTHEWTAELLEQFNRNLRGVYNGPFDWETTEVLLMKYIMTDDLLNSLKNLSKDVALPHLVRLVLDWACWDPPEEGAWPPGLSMRRYFMKWRHCEPLNFKSDTSTDVDMEQAANALLDMWIANDRLYADTPVQYREAEDVPGVTQYKLRMQDVTDEQRREAAEALEAYLNQEWRCGAPLQMKAWIKVRSYKRPENLPPAENDTVIRGPYMCLQCVKACILECRVPNDTELPKCVSCRVRKIKCAYQTELVDPRADPAFFNPPRALSKASVSQGSSAGPSSSAGASGSAKRTADTLSEEEREVKHTRS</sequence>
<feature type="non-terminal residue" evidence="2">
    <location>
        <position position="1"/>
    </location>
</feature>
<protein>
    <recommendedName>
        <fullName evidence="4">Zn(2)-C6 fungal-type domain-containing protein</fullName>
    </recommendedName>
</protein>
<dbReference type="Proteomes" id="UP000814176">
    <property type="component" value="Unassembled WGS sequence"/>
</dbReference>
<proteinExistence type="predicted"/>
<feature type="region of interest" description="Disordered" evidence="1">
    <location>
        <begin position="343"/>
        <end position="383"/>
    </location>
</feature>
<reference evidence="2 3" key="1">
    <citation type="journal article" date="2021" name="Environ. Microbiol.">
        <title>Gene family expansions and transcriptome signatures uncover fungal adaptations to wood decay.</title>
        <authorList>
            <person name="Hage H."/>
            <person name="Miyauchi S."/>
            <person name="Viragh M."/>
            <person name="Drula E."/>
            <person name="Min B."/>
            <person name="Chaduli D."/>
            <person name="Navarro D."/>
            <person name="Favel A."/>
            <person name="Norest M."/>
            <person name="Lesage-Meessen L."/>
            <person name="Balint B."/>
            <person name="Merenyi Z."/>
            <person name="de Eugenio L."/>
            <person name="Morin E."/>
            <person name="Martinez A.T."/>
            <person name="Baldrian P."/>
            <person name="Stursova M."/>
            <person name="Martinez M.J."/>
            <person name="Novotny C."/>
            <person name="Magnuson J.K."/>
            <person name="Spatafora J.W."/>
            <person name="Maurice S."/>
            <person name="Pangilinan J."/>
            <person name="Andreopoulos W."/>
            <person name="LaButti K."/>
            <person name="Hundley H."/>
            <person name="Na H."/>
            <person name="Kuo A."/>
            <person name="Barry K."/>
            <person name="Lipzen A."/>
            <person name="Henrissat B."/>
            <person name="Riley R."/>
            <person name="Ahrendt S."/>
            <person name="Nagy L.G."/>
            <person name="Grigoriev I.V."/>
            <person name="Martin F."/>
            <person name="Rosso M.N."/>
        </authorList>
    </citation>
    <scope>NUCLEOTIDE SEQUENCE [LARGE SCALE GENOMIC DNA]</scope>
    <source>
        <strain evidence="2 3">CIRM-BRFM 1785</strain>
    </source>
</reference>